<name>A0ABS3S889_9ACTN</name>
<feature type="region of interest" description="Disordered" evidence="1">
    <location>
        <begin position="124"/>
        <end position="164"/>
    </location>
</feature>
<gene>
    <name evidence="2" type="ORF">J4709_43475</name>
</gene>
<dbReference type="RefSeq" id="WP_208250934.1">
    <property type="nucleotide sequence ID" value="NZ_JAGEPF010000035.1"/>
</dbReference>
<organism evidence="2 3">
    <name type="scientific">Actinomadura violacea</name>
    <dbReference type="NCBI Taxonomy" id="2819934"/>
    <lineage>
        <taxon>Bacteria</taxon>
        <taxon>Bacillati</taxon>
        <taxon>Actinomycetota</taxon>
        <taxon>Actinomycetes</taxon>
        <taxon>Streptosporangiales</taxon>
        <taxon>Thermomonosporaceae</taxon>
        <taxon>Actinomadura</taxon>
    </lineage>
</organism>
<proteinExistence type="predicted"/>
<evidence type="ECO:0000313" key="3">
    <source>
        <dbReference type="Proteomes" id="UP000680206"/>
    </source>
</evidence>
<evidence type="ECO:0008006" key="4">
    <source>
        <dbReference type="Google" id="ProtNLM"/>
    </source>
</evidence>
<dbReference type="EMBL" id="JAGEPF010000035">
    <property type="protein sequence ID" value="MBO2464454.1"/>
    <property type="molecule type" value="Genomic_DNA"/>
</dbReference>
<evidence type="ECO:0000256" key="1">
    <source>
        <dbReference type="SAM" id="MobiDB-lite"/>
    </source>
</evidence>
<reference evidence="2 3" key="1">
    <citation type="submission" date="2021-03" db="EMBL/GenBank/DDBJ databases">
        <title>Actinomadura violae sp. nov., isolated from lichen in Thailand.</title>
        <authorList>
            <person name="Kanchanasin P."/>
            <person name="Saeng-In P."/>
            <person name="Phongsopitanun W."/>
            <person name="Yuki M."/>
            <person name="Kudo T."/>
            <person name="Ohkuma M."/>
            <person name="Tanasupawat S."/>
        </authorList>
    </citation>
    <scope>NUCLEOTIDE SEQUENCE [LARGE SCALE GENOMIC DNA]</scope>
    <source>
        <strain evidence="2 3">LCR2-06</strain>
    </source>
</reference>
<keyword evidence="3" id="KW-1185">Reference proteome</keyword>
<evidence type="ECO:0000313" key="2">
    <source>
        <dbReference type="EMBL" id="MBO2464454.1"/>
    </source>
</evidence>
<sequence>MAAKWRVRDIAEHTGASESSVYRWLRNKELPAPIDSSTRPYEWEPKAIRKWADEWFRGRQPDPDVTGQVWWDAEDIARYLGVAPVSVQRYRSRRELPEPARYFGRFPVWEPQVIIEWEKQRPGHSHKVRSLPADDQDGKKPAAPKAVKAVRSKRSSKAGETTAPAAAAGSGEVVWWGYAEIAAYLGKSEDAMRHQKHKMPEPGRHIGRSPVWPREVLLAWVKQEGLVRA</sequence>
<comment type="caution">
    <text evidence="2">The sequence shown here is derived from an EMBL/GenBank/DDBJ whole genome shotgun (WGS) entry which is preliminary data.</text>
</comment>
<dbReference type="Proteomes" id="UP000680206">
    <property type="component" value="Unassembled WGS sequence"/>
</dbReference>
<accession>A0ABS3S889</accession>
<protein>
    <recommendedName>
        <fullName evidence="4">Helix-turn-helix domain-containing protein</fullName>
    </recommendedName>
</protein>